<dbReference type="EMBL" id="BAAAQN010000053">
    <property type="protein sequence ID" value="GAA2052055.1"/>
    <property type="molecule type" value="Genomic_DNA"/>
</dbReference>
<feature type="transmembrane region" description="Helical" evidence="1">
    <location>
        <begin position="71"/>
        <end position="93"/>
    </location>
</feature>
<sequence length="162" mass="17328">MTNGTSASMRNTLARAAGEQMSLGSYPTYVQAQSVVEALAEQRFEVEQTQIIGSDLRMVEQVTGRLTWPRVLISGVVGGAWFGIFVGLLLNILTTASFGRAMSFGLTWGVIFGGVFAAVGYGLTAGRRDFASRSAIIPGRFEVLVTADHADHARTVLADSPR</sequence>
<dbReference type="Pfam" id="PF11181">
    <property type="entry name" value="YflT"/>
    <property type="match status" value="1"/>
</dbReference>
<organism evidence="3 4">
    <name type="scientific">Catenulispora yoronensis</name>
    <dbReference type="NCBI Taxonomy" id="450799"/>
    <lineage>
        <taxon>Bacteria</taxon>
        <taxon>Bacillati</taxon>
        <taxon>Actinomycetota</taxon>
        <taxon>Actinomycetes</taxon>
        <taxon>Catenulisporales</taxon>
        <taxon>Catenulisporaceae</taxon>
        <taxon>Catenulispora</taxon>
    </lineage>
</organism>
<evidence type="ECO:0000313" key="4">
    <source>
        <dbReference type="Proteomes" id="UP001500751"/>
    </source>
</evidence>
<keyword evidence="1" id="KW-1133">Transmembrane helix</keyword>
<gene>
    <name evidence="3" type="ORF">GCM10009839_69130</name>
</gene>
<keyword evidence="4" id="KW-1185">Reference proteome</keyword>
<feature type="transmembrane region" description="Helical" evidence="1">
    <location>
        <begin position="105"/>
        <end position="124"/>
    </location>
</feature>
<evidence type="ECO:0000256" key="1">
    <source>
        <dbReference type="SAM" id="Phobius"/>
    </source>
</evidence>
<feature type="domain" description="General stress protein 17M-like" evidence="2">
    <location>
        <begin position="23"/>
        <end position="91"/>
    </location>
</feature>
<evidence type="ECO:0000259" key="2">
    <source>
        <dbReference type="Pfam" id="PF11181"/>
    </source>
</evidence>
<keyword evidence="1" id="KW-0472">Membrane</keyword>
<accession>A0ABN2VB46</accession>
<keyword evidence="1" id="KW-0812">Transmembrane</keyword>
<reference evidence="3 4" key="1">
    <citation type="journal article" date="2019" name="Int. J. Syst. Evol. Microbiol.">
        <title>The Global Catalogue of Microorganisms (GCM) 10K type strain sequencing project: providing services to taxonomists for standard genome sequencing and annotation.</title>
        <authorList>
            <consortium name="The Broad Institute Genomics Platform"/>
            <consortium name="The Broad Institute Genome Sequencing Center for Infectious Disease"/>
            <person name="Wu L."/>
            <person name="Ma J."/>
        </authorList>
    </citation>
    <scope>NUCLEOTIDE SEQUENCE [LARGE SCALE GENOMIC DNA]</scope>
    <source>
        <strain evidence="3 4">JCM 16014</strain>
    </source>
</reference>
<protein>
    <recommendedName>
        <fullName evidence="2">General stress protein 17M-like domain-containing protein</fullName>
    </recommendedName>
</protein>
<evidence type="ECO:0000313" key="3">
    <source>
        <dbReference type="EMBL" id="GAA2052055.1"/>
    </source>
</evidence>
<dbReference type="InterPro" id="IPR025889">
    <property type="entry name" value="GSP17M-like_dom"/>
</dbReference>
<dbReference type="Proteomes" id="UP001500751">
    <property type="component" value="Unassembled WGS sequence"/>
</dbReference>
<proteinExistence type="predicted"/>
<comment type="caution">
    <text evidence="3">The sequence shown here is derived from an EMBL/GenBank/DDBJ whole genome shotgun (WGS) entry which is preliminary data.</text>
</comment>
<name>A0ABN2VB46_9ACTN</name>